<sequence length="321" mass="35854">MTLPRPLLSKPIRTVPPPRLPSSFNKTAKLSPNLDRVSGFSPHAFKFIVSMAASSRHGVSSDPQHSSSQLIPSNVASDSSSFQNSPSKVEDIEGHLDKVIYRFRFMAFLGVLGSLIGSFLCFIKGCTYVVRSFMEYSVNRSKVIWSLVEAIDVYLLGTVMLVFGMGLYELFISNLDIVKSSQENKPTDRSNLLGMFTLKERPKWLDITTVNELKTKLGHVIVMLLLIGLFEKTYICQSMLTSLCTPPNNGDTSIDYCVYPNQNHDPFTSRANMGMEMGAGKDSSLRNRGKLIEAKPENRTLHFMPKKFKEQIKTSYGNGCV</sequence>
<keyword evidence="2" id="KW-0472">Membrane</keyword>
<evidence type="ECO:0000313" key="4">
    <source>
        <dbReference type="Proteomes" id="UP000327085"/>
    </source>
</evidence>
<evidence type="ECO:0000256" key="2">
    <source>
        <dbReference type="SAM" id="Phobius"/>
    </source>
</evidence>
<protein>
    <submittedName>
        <fullName evidence="3">PREDICTED: membrane</fullName>
    </submittedName>
</protein>
<proteinExistence type="predicted"/>
<keyword evidence="2" id="KW-0812">Transmembrane</keyword>
<dbReference type="Pfam" id="PF03350">
    <property type="entry name" value="UPF0114"/>
    <property type="match status" value="1"/>
</dbReference>
<dbReference type="InParanoid" id="A0A5E4ENC6"/>
<dbReference type="PANTHER" id="PTHR31721:SF4">
    <property type="entry name" value="OS06G0710300 PROTEIN"/>
    <property type="match status" value="1"/>
</dbReference>
<dbReference type="Gramene" id="VVA17133">
    <property type="protein sequence ID" value="VVA17133"/>
    <property type="gene ID" value="Prudul26B014497"/>
</dbReference>
<evidence type="ECO:0000313" key="3">
    <source>
        <dbReference type="EMBL" id="VVA17133.1"/>
    </source>
</evidence>
<dbReference type="InterPro" id="IPR005134">
    <property type="entry name" value="UPF0114"/>
</dbReference>
<dbReference type="AlphaFoldDB" id="A0A5E4ENC6"/>
<feature type="region of interest" description="Disordered" evidence="1">
    <location>
        <begin position="1"/>
        <end position="26"/>
    </location>
</feature>
<dbReference type="PANTHER" id="PTHR31721">
    <property type="entry name" value="OS06G0710300 PROTEIN"/>
    <property type="match status" value="1"/>
</dbReference>
<dbReference type="EMBL" id="CABIKO010000023">
    <property type="protein sequence ID" value="VVA17133.1"/>
    <property type="molecule type" value="Genomic_DNA"/>
</dbReference>
<reference evidence="4" key="1">
    <citation type="journal article" date="2020" name="Plant J.">
        <title>Transposons played a major role in the diversification between the closely related almond and peach genomes: results from the almond genome sequence.</title>
        <authorList>
            <person name="Alioto T."/>
            <person name="Alexiou K.G."/>
            <person name="Bardil A."/>
            <person name="Barteri F."/>
            <person name="Castanera R."/>
            <person name="Cruz F."/>
            <person name="Dhingra A."/>
            <person name="Duval H."/>
            <person name="Fernandez I Marti A."/>
            <person name="Frias L."/>
            <person name="Galan B."/>
            <person name="Garcia J.L."/>
            <person name="Howad W."/>
            <person name="Gomez-Garrido J."/>
            <person name="Gut M."/>
            <person name="Julca I."/>
            <person name="Morata J."/>
            <person name="Puigdomenech P."/>
            <person name="Ribeca P."/>
            <person name="Rubio Cabetas M.J."/>
            <person name="Vlasova A."/>
            <person name="Wirthensohn M."/>
            <person name="Garcia-Mas J."/>
            <person name="Gabaldon T."/>
            <person name="Casacuberta J.M."/>
            <person name="Arus P."/>
        </authorList>
    </citation>
    <scope>NUCLEOTIDE SEQUENCE [LARGE SCALE GENOMIC DNA]</scope>
    <source>
        <strain evidence="4">cv. Texas</strain>
    </source>
</reference>
<dbReference type="Proteomes" id="UP000327085">
    <property type="component" value="Chromosome 5"/>
</dbReference>
<keyword evidence="2" id="KW-1133">Transmembrane helix</keyword>
<feature type="transmembrane region" description="Helical" evidence="2">
    <location>
        <begin position="150"/>
        <end position="171"/>
    </location>
</feature>
<gene>
    <name evidence="3" type="ORF">ALMOND_2B014497</name>
</gene>
<feature type="transmembrane region" description="Helical" evidence="2">
    <location>
        <begin position="105"/>
        <end position="130"/>
    </location>
</feature>
<feature type="region of interest" description="Disordered" evidence="1">
    <location>
        <begin position="58"/>
        <end position="86"/>
    </location>
</feature>
<organism evidence="3 4">
    <name type="scientific">Prunus dulcis</name>
    <name type="common">Almond</name>
    <name type="synonym">Amygdalus dulcis</name>
    <dbReference type="NCBI Taxonomy" id="3755"/>
    <lineage>
        <taxon>Eukaryota</taxon>
        <taxon>Viridiplantae</taxon>
        <taxon>Streptophyta</taxon>
        <taxon>Embryophyta</taxon>
        <taxon>Tracheophyta</taxon>
        <taxon>Spermatophyta</taxon>
        <taxon>Magnoliopsida</taxon>
        <taxon>eudicotyledons</taxon>
        <taxon>Gunneridae</taxon>
        <taxon>Pentapetalae</taxon>
        <taxon>rosids</taxon>
        <taxon>fabids</taxon>
        <taxon>Rosales</taxon>
        <taxon>Rosaceae</taxon>
        <taxon>Amygdaloideae</taxon>
        <taxon>Amygdaleae</taxon>
        <taxon>Prunus</taxon>
    </lineage>
</organism>
<dbReference type="FunCoup" id="A0A5E4ENC6">
    <property type="interactions" value="14"/>
</dbReference>
<evidence type="ECO:0000256" key="1">
    <source>
        <dbReference type="SAM" id="MobiDB-lite"/>
    </source>
</evidence>
<name>A0A5E4ENC6_PRUDU</name>
<accession>A0A5E4ENC6</accession>